<protein>
    <submittedName>
        <fullName evidence="1">Uncharacterized protein</fullName>
    </submittedName>
</protein>
<dbReference type="EMBL" id="CP039345">
    <property type="protein sequence ID" value="QCD78700.1"/>
    <property type="molecule type" value="Genomic_DNA"/>
</dbReference>
<name>A0A4D6KPV1_VIGUN</name>
<dbReference type="Proteomes" id="UP000501690">
    <property type="component" value="Linkage Group LG1"/>
</dbReference>
<sequence>MRFSVEITPIVHQLTLNPRLGVSLLGFTKPARNQSEPSDNLLHRTFPLCFPCSPRVSIGGTSIGEAFRRVPRRRSLIKWYFRATRAWTVLR</sequence>
<evidence type="ECO:0000313" key="2">
    <source>
        <dbReference type="Proteomes" id="UP000501690"/>
    </source>
</evidence>
<organism evidence="1 2">
    <name type="scientific">Vigna unguiculata</name>
    <name type="common">Cowpea</name>
    <dbReference type="NCBI Taxonomy" id="3917"/>
    <lineage>
        <taxon>Eukaryota</taxon>
        <taxon>Viridiplantae</taxon>
        <taxon>Streptophyta</taxon>
        <taxon>Embryophyta</taxon>
        <taxon>Tracheophyta</taxon>
        <taxon>Spermatophyta</taxon>
        <taxon>Magnoliopsida</taxon>
        <taxon>eudicotyledons</taxon>
        <taxon>Gunneridae</taxon>
        <taxon>Pentapetalae</taxon>
        <taxon>rosids</taxon>
        <taxon>fabids</taxon>
        <taxon>Fabales</taxon>
        <taxon>Fabaceae</taxon>
        <taxon>Papilionoideae</taxon>
        <taxon>50 kb inversion clade</taxon>
        <taxon>NPAAA clade</taxon>
        <taxon>indigoferoid/millettioid clade</taxon>
        <taxon>Phaseoleae</taxon>
        <taxon>Vigna</taxon>
    </lineage>
</organism>
<accession>A0A4D6KPV1</accession>
<dbReference type="AlphaFoldDB" id="A0A4D6KPV1"/>
<keyword evidence="2" id="KW-1185">Reference proteome</keyword>
<evidence type="ECO:0000313" key="1">
    <source>
        <dbReference type="EMBL" id="QCD78700.1"/>
    </source>
</evidence>
<proteinExistence type="predicted"/>
<reference evidence="1 2" key="1">
    <citation type="submission" date="2019-04" db="EMBL/GenBank/DDBJ databases">
        <title>An improved genome assembly and genetic linkage map for asparagus bean, Vigna unguiculata ssp. sesquipedialis.</title>
        <authorList>
            <person name="Xia Q."/>
            <person name="Zhang R."/>
            <person name="Dong Y."/>
        </authorList>
    </citation>
    <scope>NUCLEOTIDE SEQUENCE [LARGE SCALE GENOMIC DNA]</scope>
    <source>
        <tissue evidence="1">Leaf</tissue>
    </source>
</reference>
<gene>
    <name evidence="1" type="ORF">DEO72_LG1g2336</name>
</gene>